<feature type="domain" description="Ig-like" evidence="7">
    <location>
        <begin position="471"/>
        <end position="565"/>
    </location>
</feature>
<dbReference type="PANTHER" id="PTHR11640">
    <property type="entry name" value="NEPHRIN"/>
    <property type="match status" value="1"/>
</dbReference>
<dbReference type="Proteomes" id="UP000054324">
    <property type="component" value="Unassembled WGS sequence"/>
</dbReference>
<dbReference type="GO" id="GO:0050839">
    <property type="term" value="F:cell adhesion molecule binding"/>
    <property type="evidence" value="ECO:0007669"/>
    <property type="project" value="TreeGrafter"/>
</dbReference>
<keyword evidence="2" id="KW-0472">Membrane</keyword>
<dbReference type="GO" id="GO:0005886">
    <property type="term" value="C:plasma membrane"/>
    <property type="evidence" value="ECO:0007669"/>
    <property type="project" value="TreeGrafter"/>
</dbReference>
<evidence type="ECO:0000256" key="3">
    <source>
        <dbReference type="ARBA" id="ARBA00023157"/>
    </source>
</evidence>
<dbReference type="STRING" id="6198.A0A074ZYJ5"/>
<keyword evidence="3" id="KW-1015">Disulfide bond</keyword>
<gene>
    <name evidence="8" type="ORF">T265_01760</name>
</gene>
<comment type="subcellular location">
    <subcellularLocation>
        <location evidence="1">Membrane</location>
        <topology evidence="1">Single-pass type I membrane protein</topology>
    </subcellularLocation>
</comment>
<dbReference type="KEGG" id="ovi:T265_01760"/>
<feature type="domain" description="Ig-like" evidence="7">
    <location>
        <begin position="174"/>
        <end position="289"/>
    </location>
</feature>
<dbReference type="SMART" id="SM00409">
    <property type="entry name" value="IG"/>
    <property type="match status" value="4"/>
</dbReference>
<feature type="region of interest" description="Disordered" evidence="6">
    <location>
        <begin position="901"/>
        <end position="920"/>
    </location>
</feature>
<evidence type="ECO:0000259" key="7">
    <source>
        <dbReference type="PROSITE" id="PS50835"/>
    </source>
</evidence>
<dbReference type="InterPro" id="IPR051275">
    <property type="entry name" value="Cell_adhesion_signaling"/>
</dbReference>
<dbReference type="InterPro" id="IPR003599">
    <property type="entry name" value="Ig_sub"/>
</dbReference>
<dbReference type="SUPFAM" id="SSF48726">
    <property type="entry name" value="Immunoglobulin"/>
    <property type="match status" value="5"/>
</dbReference>
<accession>A0A074ZYJ5</accession>
<dbReference type="InterPro" id="IPR013783">
    <property type="entry name" value="Ig-like_fold"/>
</dbReference>
<organism evidence="8 9">
    <name type="scientific">Opisthorchis viverrini</name>
    <name type="common">Southeast Asian liver fluke</name>
    <dbReference type="NCBI Taxonomy" id="6198"/>
    <lineage>
        <taxon>Eukaryota</taxon>
        <taxon>Metazoa</taxon>
        <taxon>Spiralia</taxon>
        <taxon>Lophotrochozoa</taxon>
        <taxon>Platyhelminthes</taxon>
        <taxon>Trematoda</taxon>
        <taxon>Digenea</taxon>
        <taxon>Opisthorchiida</taxon>
        <taxon>Opisthorchiata</taxon>
        <taxon>Opisthorchiidae</taxon>
        <taxon>Opisthorchis</taxon>
    </lineage>
</organism>
<proteinExistence type="predicted"/>
<feature type="domain" description="Ig-like" evidence="7">
    <location>
        <begin position="38"/>
        <end position="154"/>
    </location>
</feature>
<keyword evidence="9" id="KW-1185">Reference proteome</keyword>
<feature type="compositionally biased region" description="Polar residues" evidence="6">
    <location>
        <begin position="907"/>
        <end position="920"/>
    </location>
</feature>
<dbReference type="PROSITE" id="PS50835">
    <property type="entry name" value="IG_LIKE"/>
    <property type="match status" value="5"/>
</dbReference>
<evidence type="ECO:0000313" key="8">
    <source>
        <dbReference type="EMBL" id="KER32141.1"/>
    </source>
</evidence>
<dbReference type="InterPro" id="IPR036179">
    <property type="entry name" value="Ig-like_dom_sf"/>
</dbReference>
<evidence type="ECO:0000313" key="9">
    <source>
        <dbReference type="Proteomes" id="UP000054324"/>
    </source>
</evidence>
<evidence type="ECO:0000256" key="5">
    <source>
        <dbReference type="ARBA" id="ARBA00023319"/>
    </source>
</evidence>
<feature type="compositionally biased region" description="Low complexity" evidence="6">
    <location>
        <begin position="620"/>
        <end position="631"/>
    </location>
</feature>
<feature type="compositionally biased region" description="Polar residues" evidence="6">
    <location>
        <begin position="664"/>
        <end position="676"/>
    </location>
</feature>
<name>A0A074ZYJ5_OPIVI</name>
<dbReference type="GeneID" id="20315948"/>
<dbReference type="GO" id="GO:0005911">
    <property type="term" value="C:cell-cell junction"/>
    <property type="evidence" value="ECO:0007669"/>
    <property type="project" value="TreeGrafter"/>
</dbReference>
<dbReference type="CTD" id="20315948"/>
<feature type="domain" description="Ig-like" evidence="7">
    <location>
        <begin position="390"/>
        <end position="460"/>
    </location>
</feature>
<dbReference type="InterPro" id="IPR007110">
    <property type="entry name" value="Ig-like_dom"/>
</dbReference>
<dbReference type="GO" id="GO:0098609">
    <property type="term" value="P:cell-cell adhesion"/>
    <property type="evidence" value="ECO:0007669"/>
    <property type="project" value="TreeGrafter"/>
</dbReference>
<evidence type="ECO:0000256" key="4">
    <source>
        <dbReference type="ARBA" id="ARBA00023180"/>
    </source>
</evidence>
<feature type="domain" description="Ig-like" evidence="7">
    <location>
        <begin position="297"/>
        <end position="382"/>
    </location>
</feature>
<dbReference type="EMBL" id="KL596637">
    <property type="protein sequence ID" value="KER32141.1"/>
    <property type="molecule type" value="Genomic_DNA"/>
</dbReference>
<dbReference type="OrthoDB" id="6413693at2759"/>
<evidence type="ECO:0000256" key="6">
    <source>
        <dbReference type="SAM" id="MobiDB-lite"/>
    </source>
</evidence>
<dbReference type="PANTHER" id="PTHR11640:SF155">
    <property type="entry name" value="IG-LIKE DOMAIN-CONTAINING PROTEIN"/>
    <property type="match status" value="1"/>
</dbReference>
<dbReference type="Pfam" id="PF07686">
    <property type="entry name" value="V-set"/>
    <property type="match status" value="1"/>
</dbReference>
<sequence>MMKSYQRHGIVVFISVCLYGIIAAQPNILMDTSRLENPGVEGIIQIHPDSQAVTLNSTVRLQCRVRILTDPQTGAGAQVYWSKNDFGIGGSREDIQEYGRSSRYSYSRYDLPYNLKDGQYDLQITNVELSDEGSYVCQVNFMKHQYLSQTALLTVHVPSEAPKLYQITKEGKGPEVEIGSATPAIVDDGAILVLKCVARHGKPGAIISWSIDGVPIQVETDPVKKINVFRAGFTGNLTNSLMPSPSFPRLKDASSQMSARLNKLHHGKLVECRATNLGYDEQALRPAFTKLEVHYAPVVSIQVRPPRRDNEYMEHDIITVECAAHGRPDSFMWEWFVNGRQVENIADPWYRLRLTRDMHNAVFRCIAISNKKGHTETTVRVKFGPQFLEPSPLLFTASVGEDIAMECPARGNPTPRIDWRREGGHEVLHRGVTYRKDSLRDDDFGTYICTAYVSEFPPVSKQMYISKRRPPTIQPNPVVHAKLGRTARLRCTVNSVPQPPLDQTHWYFNGRPVRQDNHHTFEREEFLGGVVLILQIAHVMRTDYGKYNCTVRNGYGSDWKLIELSQQGEWYDNDVTGLTNQQQTMNIFHLIIHHRLVLHTEGEMAQVVRAEFTDRKVRGSNPNSASSLPLSRLGQPGSIPALVIPSGGMSTRHRKGATAERSPSGRQNQNSSTSMRPVQAPFSEYGVINSEFKAPLSSQNGSYRSSYSPWYPNATVQPQTSYIGCGSDTDEQRSVTNGPPKFSQEKYFYDDSKVDTCPNSNMPLGISSAYCPNMSSCQLIQPLCNGGGYISTIDARFLPTTQPTYITGCPTFISGAAMVGATNQPDFIPETISLQPLDSLGGGCLFTTADGHQVTTVPQIATLDLTNGMPHHLTTPSIYSGDAASGTSSVDQVQSYMNHNKGELSDNARSPSHSGSGSMQFRQQTVNLPSSITLGVQPELHGISYVINEHTTNV</sequence>
<protein>
    <recommendedName>
        <fullName evidence="7">Ig-like domain-containing protein</fullName>
    </recommendedName>
</protein>
<keyword evidence="5" id="KW-0393">Immunoglobulin domain</keyword>
<dbReference type="InterPro" id="IPR003598">
    <property type="entry name" value="Ig_sub2"/>
</dbReference>
<dbReference type="RefSeq" id="XP_009164114.1">
    <property type="nucleotide sequence ID" value="XM_009165850.1"/>
</dbReference>
<keyword evidence="4" id="KW-0325">Glycoprotein</keyword>
<feature type="region of interest" description="Disordered" evidence="6">
    <location>
        <begin position="616"/>
        <end position="678"/>
    </location>
</feature>
<dbReference type="InterPro" id="IPR013106">
    <property type="entry name" value="Ig_V-set"/>
</dbReference>
<evidence type="ECO:0000256" key="2">
    <source>
        <dbReference type="ARBA" id="ARBA00023136"/>
    </source>
</evidence>
<reference evidence="8 9" key="1">
    <citation type="submission" date="2013-11" db="EMBL/GenBank/DDBJ databases">
        <title>Opisthorchis viverrini - life in the bile duct.</title>
        <authorList>
            <person name="Young N.D."/>
            <person name="Nagarajan N."/>
            <person name="Lin S.J."/>
            <person name="Korhonen P.K."/>
            <person name="Jex A.R."/>
            <person name="Hall R.S."/>
            <person name="Safavi-Hemami H."/>
            <person name="Kaewkong W."/>
            <person name="Bertrand D."/>
            <person name="Gao S."/>
            <person name="Seet Q."/>
            <person name="Wongkham S."/>
            <person name="Teh B.T."/>
            <person name="Wongkham C."/>
            <person name="Intapan P.M."/>
            <person name="Maleewong W."/>
            <person name="Yang X."/>
            <person name="Hu M."/>
            <person name="Wang Z."/>
            <person name="Hofmann A."/>
            <person name="Sternberg P.W."/>
            <person name="Tan P."/>
            <person name="Wang J."/>
            <person name="Gasser R.B."/>
        </authorList>
    </citation>
    <scope>NUCLEOTIDE SEQUENCE [LARGE SCALE GENOMIC DNA]</scope>
</reference>
<dbReference type="Pfam" id="PF13927">
    <property type="entry name" value="Ig_3"/>
    <property type="match status" value="2"/>
</dbReference>
<dbReference type="Gene3D" id="2.60.40.10">
    <property type="entry name" value="Immunoglobulins"/>
    <property type="match status" value="5"/>
</dbReference>
<evidence type="ECO:0000256" key="1">
    <source>
        <dbReference type="ARBA" id="ARBA00004479"/>
    </source>
</evidence>
<dbReference type="AlphaFoldDB" id="A0A074ZYJ5"/>
<dbReference type="SMART" id="SM00408">
    <property type="entry name" value="IGc2"/>
    <property type="match status" value="3"/>
</dbReference>